<dbReference type="GO" id="GO:0005886">
    <property type="term" value="C:plasma membrane"/>
    <property type="evidence" value="ECO:0007669"/>
    <property type="project" value="UniProtKB-SubCell"/>
</dbReference>
<evidence type="ECO:0000256" key="1">
    <source>
        <dbReference type="ARBA" id="ARBA00004651"/>
    </source>
</evidence>
<evidence type="ECO:0000256" key="6">
    <source>
        <dbReference type="ARBA" id="ARBA00022989"/>
    </source>
</evidence>
<sequence length="899" mass="101837">MNAFLHFKLGGIMSPYAMVGLWIAKTKTPVEKMLNALIILWLLVDMKCQTDATPCPGSDASPILHEWHKPGNLIIGGITAQILYVFEEHSFDEHPSHKSFLTPLAVLKLYQHSLTLAFAVKQIKANPTFLSNVTLGFFISDNYFDARLTYRSTLELLFRSDQLVVNYRCDIKENLVVAIIGGFGADISFFMSDIISLYKIPQLAYGSFAPKKHGTKMSASFYCMGPNETLQIVGIIQLLKHFGWTWVGLFILDDDSGDNFLQALDPLLSENRICSAFVERFPKQAFLFMFQGDIVYRIQFYLNHPKVNTFTFYGESITAILLFTFMKYIDVSRGKMWILTAQMDLVLTSLHRPSDLQVFDGAISFDIHANELPGFDEFLGAIKPFQTQRDSLLKEFWEQGFDYSFSGNNKPVENNGACTGREELKTLPQHLFEMTGHSYSIYNAVYALVHAVHGMNLFKSKYKRLAESTREELQGQGTWKLHWFLQGLSFNNSLEETVSINHHGEVLSGFDITNVVMFTNNSYRKVKIGKMDPKALEGNEFVIREHLIVWPKYFQRVLPRSVCNNPCPAGYQKKKKEGQKFCCYDCDPCSVGKMSNMSDIIACSECPEDQYPSKDKVQCIPKIITFLSFKEPLGISLVVVAILFSIIAIYILGIFITYKDTPIVKANNKDLTYTLLISLLLCFLCSFLFIGKPLKLICFLRQSVFGIIFSVAISSVMAKTIMVIVAFMATKPGSGMRKWLGKRLSFLIVFSGSFIQAGICLAWMITSPPFPEHNMKSMTKEILAECNEGSVVMFYLVLGYMGFLSLVSFMVAFLARNLPDTFNEAKFITFSMLMFCSVWLSFVPTYLSTKGKYMVAVEIFSILASSAGLLGSIFFPKCYIILLRPELNSKEQFVKKKHF</sequence>
<evidence type="ECO:0000256" key="2">
    <source>
        <dbReference type="ARBA" id="ARBA00007242"/>
    </source>
</evidence>
<dbReference type="Pfam" id="PF01094">
    <property type="entry name" value="ANF_receptor"/>
    <property type="match status" value="1"/>
</dbReference>
<keyword evidence="15" id="KW-1185">Reference proteome</keyword>
<dbReference type="Proteomes" id="UP001474421">
    <property type="component" value="Unassembled WGS sequence"/>
</dbReference>
<feature type="transmembrane region" description="Helical" evidence="12">
    <location>
        <begin position="827"/>
        <end position="847"/>
    </location>
</feature>
<reference evidence="14 15" key="1">
    <citation type="journal article" date="2024" name="Proc. Natl. Acad. Sci. U.S.A.">
        <title>The genetic regulatory architecture and epigenomic basis for age-related changes in rattlesnake venom.</title>
        <authorList>
            <person name="Hogan M.P."/>
            <person name="Holding M.L."/>
            <person name="Nystrom G.S."/>
            <person name="Colston T.J."/>
            <person name="Bartlett D.A."/>
            <person name="Mason A.J."/>
            <person name="Ellsworth S.A."/>
            <person name="Rautsaw R.M."/>
            <person name="Lawrence K.C."/>
            <person name="Strickland J.L."/>
            <person name="He B."/>
            <person name="Fraser P."/>
            <person name="Margres M.J."/>
            <person name="Gilbert D.M."/>
            <person name="Gibbs H.L."/>
            <person name="Parkinson C.L."/>
            <person name="Rokyta D.R."/>
        </authorList>
    </citation>
    <scope>NUCLEOTIDE SEQUENCE [LARGE SCALE GENOMIC DNA]</scope>
    <source>
        <strain evidence="14">DRR0105</strain>
    </source>
</reference>
<dbReference type="InterPro" id="IPR017979">
    <property type="entry name" value="GPCR_3_CS"/>
</dbReference>
<dbReference type="PROSITE" id="PS50259">
    <property type="entry name" value="G_PROTEIN_RECEP_F3_4"/>
    <property type="match status" value="1"/>
</dbReference>
<dbReference type="PANTHER" id="PTHR24061:SF599">
    <property type="entry name" value="G-PROTEIN COUPLED RECEPTORS FAMILY 3 PROFILE DOMAIN-CONTAINING PROTEIN"/>
    <property type="match status" value="1"/>
</dbReference>
<dbReference type="PROSITE" id="PS00981">
    <property type="entry name" value="G_PROTEIN_RECEP_F3_3"/>
    <property type="match status" value="1"/>
</dbReference>
<dbReference type="PRINTS" id="PR00248">
    <property type="entry name" value="GPCRMGR"/>
</dbReference>
<evidence type="ECO:0000313" key="15">
    <source>
        <dbReference type="Proteomes" id="UP001474421"/>
    </source>
</evidence>
<dbReference type="InterPro" id="IPR028082">
    <property type="entry name" value="Peripla_BP_I"/>
</dbReference>
<protein>
    <submittedName>
        <fullName evidence="14">Type-2 vomeronasal receptor</fullName>
    </submittedName>
</protein>
<evidence type="ECO:0000256" key="4">
    <source>
        <dbReference type="ARBA" id="ARBA00022692"/>
    </source>
</evidence>
<feature type="transmembrane region" description="Helical" evidence="12">
    <location>
        <begin position="633"/>
        <end position="658"/>
    </location>
</feature>
<dbReference type="InterPro" id="IPR000068">
    <property type="entry name" value="GPCR_3_Ca_sens_rcpt-rel"/>
</dbReference>
<dbReference type="Gene3D" id="3.40.50.2300">
    <property type="match status" value="2"/>
</dbReference>
<keyword evidence="8 12" id="KW-0472">Membrane</keyword>
<dbReference type="Gene3D" id="2.10.50.30">
    <property type="entry name" value="GPCR, family 3, nine cysteines domain"/>
    <property type="match status" value="1"/>
</dbReference>
<dbReference type="InterPro" id="IPR000337">
    <property type="entry name" value="GPCR_3"/>
</dbReference>
<name>A0AAW1B8B6_CROAD</name>
<dbReference type="InterPro" id="IPR011500">
    <property type="entry name" value="GPCR_3_9-Cys_dom"/>
</dbReference>
<dbReference type="GO" id="GO:0004930">
    <property type="term" value="F:G protein-coupled receptor activity"/>
    <property type="evidence" value="ECO:0007669"/>
    <property type="project" value="UniProtKB-KW"/>
</dbReference>
<keyword evidence="11" id="KW-0807">Transducer</keyword>
<evidence type="ECO:0000256" key="7">
    <source>
        <dbReference type="ARBA" id="ARBA00023040"/>
    </source>
</evidence>
<keyword evidence="4 12" id="KW-0812">Transmembrane</keyword>
<dbReference type="InterPro" id="IPR001828">
    <property type="entry name" value="ANF_lig-bd_rcpt"/>
</dbReference>
<keyword evidence="7" id="KW-0297">G-protein coupled receptor</keyword>
<dbReference type="InterPro" id="IPR004073">
    <property type="entry name" value="GPCR_3_vmron_rcpt_2"/>
</dbReference>
<feature type="transmembrane region" description="Helical" evidence="12">
    <location>
        <begin position="792"/>
        <end position="815"/>
    </location>
</feature>
<evidence type="ECO:0000256" key="8">
    <source>
        <dbReference type="ARBA" id="ARBA00023136"/>
    </source>
</evidence>
<feature type="transmembrane region" description="Helical" evidence="12">
    <location>
        <begin position="853"/>
        <end position="875"/>
    </location>
</feature>
<dbReference type="EMBL" id="JAOTOJ010000008">
    <property type="protein sequence ID" value="KAK9398198.1"/>
    <property type="molecule type" value="Genomic_DNA"/>
</dbReference>
<keyword evidence="10" id="KW-0325">Glycoprotein</keyword>
<dbReference type="Pfam" id="PF07562">
    <property type="entry name" value="NCD3G"/>
    <property type="match status" value="1"/>
</dbReference>
<dbReference type="Pfam" id="PF00003">
    <property type="entry name" value="7tm_3"/>
    <property type="match status" value="1"/>
</dbReference>
<comment type="similarity">
    <text evidence="2">Belongs to the G-protein coupled receptor 3 family.</text>
</comment>
<dbReference type="CDD" id="cd15283">
    <property type="entry name" value="7tmC_V2R_pheromone"/>
    <property type="match status" value="1"/>
</dbReference>
<dbReference type="AlphaFoldDB" id="A0AAW1B8B6"/>
<evidence type="ECO:0000259" key="13">
    <source>
        <dbReference type="PROSITE" id="PS50259"/>
    </source>
</evidence>
<organism evidence="14 15">
    <name type="scientific">Crotalus adamanteus</name>
    <name type="common">Eastern diamondback rattlesnake</name>
    <dbReference type="NCBI Taxonomy" id="8729"/>
    <lineage>
        <taxon>Eukaryota</taxon>
        <taxon>Metazoa</taxon>
        <taxon>Chordata</taxon>
        <taxon>Craniata</taxon>
        <taxon>Vertebrata</taxon>
        <taxon>Euteleostomi</taxon>
        <taxon>Lepidosauria</taxon>
        <taxon>Squamata</taxon>
        <taxon>Bifurcata</taxon>
        <taxon>Unidentata</taxon>
        <taxon>Episquamata</taxon>
        <taxon>Toxicofera</taxon>
        <taxon>Serpentes</taxon>
        <taxon>Colubroidea</taxon>
        <taxon>Viperidae</taxon>
        <taxon>Crotalinae</taxon>
        <taxon>Crotalus</taxon>
    </lineage>
</organism>
<dbReference type="PANTHER" id="PTHR24061">
    <property type="entry name" value="CALCIUM-SENSING RECEPTOR-RELATED"/>
    <property type="match status" value="1"/>
</dbReference>
<dbReference type="SUPFAM" id="SSF53822">
    <property type="entry name" value="Periplasmic binding protein-like I"/>
    <property type="match status" value="1"/>
</dbReference>
<dbReference type="InterPro" id="IPR017978">
    <property type="entry name" value="GPCR_3_C"/>
</dbReference>
<dbReference type="InterPro" id="IPR038550">
    <property type="entry name" value="GPCR_3_9-Cys_sf"/>
</dbReference>
<evidence type="ECO:0000313" key="14">
    <source>
        <dbReference type="EMBL" id="KAK9398198.1"/>
    </source>
</evidence>
<feature type="transmembrane region" description="Helical" evidence="12">
    <location>
        <begin position="703"/>
        <end position="725"/>
    </location>
</feature>
<feature type="transmembrane region" description="Helical" evidence="12">
    <location>
        <begin position="670"/>
        <end position="691"/>
    </location>
</feature>
<feature type="domain" description="G-protein coupled receptors family 3 profile" evidence="13">
    <location>
        <begin position="633"/>
        <end position="897"/>
    </location>
</feature>
<gene>
    <name evidence="14" type="ORF">NXF25_021559</name>
</gene>
<keyword evidence="5" id="KW-0732">Signal</keyword>
<evidence type="ECO:0000256" key="5">
    <source>
        <dbReference type="ARBA" id="ARBA00022729"/>
    </source>
</evidence>
<dbReference type="FunFam" id="2.10.50.30:FF:000002">
    <property type="entry name" value="Vomeronasal 2 receptor, h1"/>
    <property type="match status" value="1"/>
</dbReference>
<keyword evidence="6 12" id="KW-1133">Transmembrane helix</keyword>
<dbReference type="PRINTS" id="PR01535">
    <property type="entry name" value="VOMERONASL2R"/>
</dbReference>
<evidence type="ECO:0000256" key="12">
    <source>
        <dbReference type="SAM" id="Phobius"/>
    </source>
</evidence>
<accession>A0AAW1B8B6</accession>
<keyword evidence="9 14" id="KW-0675">Receptor</keyword>
<evidence type="ECO:0000256" key="10">
    <source>
        <dbReference type="ARBA" id="ARBA00023180"/>
    </source>
</evidence>
<dbReference type="FunFam" id="3.40.50.2300:FF:000024">
    <property type="entry name" value="Vomeronasal 2, receptor 73"/>
    <property type="match status" value="1"/>
</dbReference>
<evidence type="ECO:0000256" key="9">
    <source>
        <dbReference type="ARBA" id="ARBA00023170"/>
    </source>
</evidence>
<keyword evidence="3" id="KW-1003">Cell membrane</keyword>
<feature type="transmembrane region" description="Helical" evidence="12">
    <location>
        <begin position="746"/>
        <end position="765"/>
    </location>
</feature>
<proteinExistence type="inferred from homology"/>
<evidence type="ECO:0000256" key="11">
    <source>
        <dbReference type="ARBA" id="ARBA00023224"/>
    </source>
</evidence>
<evidence type="ECO:0000256" key="3">
    <source>
        <dbReference type="ARBA" id="ARBA00022475"/>
    </source>
</evidence>
<comment type="subcellular location">
    <subcellularLocation>
        <location evidence="1">Cell membrane</location>
        <topology evidence="1">Multi-pass membrane protein</topology>
    </subcellularLocation>
</comment>
<comment type="caution">
    <text evidence="14">The sequence shown here is derived from an EMBL/GenBank/DDBJ whole genome shotgun (WGS) entry which is preliminary data.</text>
</comment>